<protein>
    <submittedName>
        <fullName evidence="2">Uncharacterized protein</fullName>
    </submittedName>
</protein>
<dbReference type="Gene3D" id="2.170.15.10">
    <property type="entry name" value="Proaerolysin, chain A, domain 3"/>
    <property type="match status" value="1"/>
</dbReference>
<dbReference type="EMBL" id="QLLL01000003">
    <property type="protein sequence ID" value="RAJ06547.1"/>
    <property type="molecule type" value="Genomic_DNA"/>
</dbReference>
<accession>A0A327QY15</accession>
<comment type="caution">
    <text evidence="2">The sequence shown here is derived from an EMBL/GenBank/DDBJ whole genome shotgun (WGS) entry which is preliminary data.</text>
</comment>
<gene>
    <name evidence="2" type="ORF">LX64_01674</name>
</gene>
<dbReference type="AlphaFoldDB" id="A0A327QY15"/>
<reference evidence="2 3" key="1">
    <citation type="submission" date="2018-06" db="EMBL/GenBank/DDBJ databases">
        <title>Genomic Encyclopedia of Archaeal and Bacterial Type Strains, Phase II (KMG-II): from individual species to whole genera.</title>
        <authorList>
            <person name="Goeker M."/>
        </authorList>
    </citation>
    <scope>NUCLEOTIDE SEQUENCE [LARGE SCALE GENOMIC DNA]</scope>
    <source>
        <strain evidence="2 3">DSM 23857</strain>
    </source>
</reference>
<evidence type="ECO:0000313" key="3">
    <source>
        <dbReference type="Proteomes" id="UP000249547"/>
    </source>
</evidence>
<organism evidence="2 3">
    <name type="scientific">Chitinophaga skermanii</name>
    <dbReference type="NCBI Taxonomy" id="331697"/>
    <lineage>
        <taxon>Bacteria</taxon>
        <taxon>Pseudomonadati</taxon>
        <taxon>Bacteroidota</taxon>
        <taxon>Chitinophagia</taxon>
        <taxon>Chitinophagales</taxon>
        <taxon>Chitinophagaceae</taxon>
        <taxon>Chitinophaga</taxon>
    </lineage>
</organism>
<name>A0A327QY15_9BACT</name>
<evidence type="ECO:0000313" key="2">
    <source>
        <dbReference type="EMBL" id="RAJ06547.1"/>
    </source>
</evidence>
<proteinExistence type="predicted"/>
<keyword evidence="3" id="KW-1185">Reference proteome</keyword>
<feature type="signal peptide" evidence="1">
    <location>
        <begin position="1"/>
        <end position="20"/>
    </location>
</feature>
<dbReference type="PROSITE" id="PS51257">
    <property type="entry name" value="PROKAR_LIPOPROTEIN"/>
    <property type="match status" value="1"/>
</dbReference>
<evidence type="ECO:0000256" key="1">
    <source>
        <dbReference type="SAM" id="SignalP"/>
    </source>
</evidence>
<dbReference type="RefSeq" id="WP_111597158.1">
    <property type="nucleotide sequence ID" value="NZ_QLLL01000003.1"/>
</dbReference>
<keyword evidence="1" id="KW-0732">Signal</keyword>
<dbReference type="Proteomes" id="UP000249547">
    <property type="component" value="Unassembled WGS sequence"/>
</dbReference>
<sequence length="201" mass="23227">MRLRPLLYCLLALATFSACKKSNKKQDEDFSKNTYEVKSVKFIVNASSNYYEMQLLERRFTYLNNTSLQQGGTVEVSPQLERSYFNYELEEMDTIVNTQQLFIQVPTYYDENGSFTYSKLTWAFVPKTLTTQPAIFTVNEKYIVPSMSKLTMEVNVTHRQINLPFEATLKHTRTGVTKTITGTWQGTFPVDVKTKSTTENL</sequence>
<feature type="chain" id="PRO_5016364690" evidence="1">
    <location>
        <begin position="21"/>
        <end position="201"/>
    </location>
</feature>